<accession>A0A3P6RJR0</accession>
<keyword evidence="1" id="KW-1133">Transmembrane helix</keyword>
<keyword evidence="1" id="KW-0472">Membrane</keyword>
<sequence>MFLGLFVFKKWLSLRDTFVICLTIATLGVNVVMIGLAYSSWMIYASLAPGSLHGLLNPLSYSFLSCLVEGNE</sequence>
<dbReference type="OrthoDB" id="3026777at2759"/>
<evidence type="ECO:0000313" key="2">
    <source>
        <dbReference type="EMBL" id="VDK60589.1"/>
    </source>
</evidence>
<keyword evidence="1" id="KW-0812">Transmembrane</keyword>
<keyword evidence="3" id="KW-1185">Reference proteome</keyword>
<organism evidence="2 3">
    <name type="scientific">Cylicostephanus goldi</name>
    <name type="common">Nematode worm</name>
    <dbReference type="NCBI Taxonomy" id="71465"/>
    <lineage>
        <taxon>Eukaryota</taxon>
        <taxon>Metazoa</taxon>
        <taxon>Ecdysozoa</taxon>
        <taxon>Nematoda</taxon>
        <taxon>Chromadorea</taxon>
        <taxon>Rhabditida</taxon>
        <taxon>Rhabditina</taxon>
        <taxon>Rhabditomorpha</taxon>
        <taxon>Strongyloidea</taxon>
        <taxon>Strongylidae</taxon>
        <taxon>Cylicostephanus</taxon>
    </lineage>
</organism>
<protein>
    <submittedName>
        <fullName evidence="2">Uncharacterized protein</fullName>
    </submittedName>
</protein>
<dbReference type="Proteomes" id="UP000271889">
    <property type="component" value="Unassembled WGS sequence"/>
</dbReference>
<evidence type="ECO:0000313" key="3">
    <source>
        <dbReference type="Proteomes" id="UP000271889"/>
    </source>
</evidence>
<dbReference type="AlphaFoldDB" id="A0A3P6RJR0"/>
<evidence type="ECO:0000256" key="1">
    <source>
        <dbReference type="SAM" id="Phobius"/>
    </source>
</evidence>
<gene>
    <name evidence="2" type="ORF">CGOC_LOCUS5062</name>
</gene>
<name>A0A3P6RJR0_CYLGO</name>
<feature type="non-terminal residue" evidence="2">
    <location>
        <position position="72"/>
    </location>
</feature>
<dbReference type="EMBL" id="UYRV01014866">
    <property type="protein sequence ID" value="VDK60589.1"/>
    <property type="molecule type" value="Genomic_DNA"/>
</dbReference>
<proteinExistence type="predicted"/>
<feature type="transmembrane region" description="Helical" evidence="1">
    <location>
        <begin position="17"/>
        <end position="38"/>
    </location>
</feature>
<reference evidence="2 3" key="1">
    <citation type="submission" date="2018-11" db="EMBL/GenBank/DDBJ databases">
        <authorList>
            <consortium name="Pathogen Informatics"/>
        </authorList>
    </citation>
    <scope>NUCLEOTIDE SEQUENCE [LARGE SCALE GENOMIC DNA]</scope>
</reference>